<sequence length="302" mass="33667">MATALPTFPSFDPNADQGAPGVRFKKYIARFRNLIVATDIDDPKRQKALLLHYIGEEVNDIFETLTVSEPAEGETVLDVTIKALSEYFTPKKNPVFEEYKFRNAKQNNDEALMTYYTRLKQLSLTCEFHDADREIKSQIIQHGRSQRLRRKALIDPTITLAKLLEMGKAAELADSQAANLERTENVSHFTTGSSKNHNKARFQSRSPGTRVKCRNCGGTYPHEGGKTACPAYGKDVAPAKNLTTFSPYVSKTDNVQTPPNHVSDATRKQPNDSTSERWTTPQKLTTAMTATKLACSESTSTT</sequence>
<evidence type="ECO:0000256" key="1">
    <source>
        <dbReference type="SAM" id="MobiDB-lite"/>
    </source>
</evidence>
<proteinExistence type="predicted"/>
<feature type="compositionally biased region" description="Polar residues" evidence="1">
    <location>
        <begin position="249"/>
        <end position="260"/>
    </location>
</feature>
<dbReference type="AlphaFoldDB" id="A0A7D9KX80"/>
<feature type="region of interest" description="Disordered" evidence="1">
    <location>
        <begin position="249"/>
        <end position="280"/>
    </location>
</feature>
<keyword evidence="3" id="KW-1185">Reference proteome</keyword>
<feature type="compositionally biased region" description="Polar residues" evidence="1">
    <location>
        <begin position="271"/>
        <end position="280"/>
    </location>
</feature>
<protein>
    <submittedName>
        <fullName evidence="2">Uncharacterized protein</fullName>
    </submittedName>
</protein>
<evidence type="ECO:0000313" key="3">
    <source>
        <dbReference type="Proteomes" id="UP001152795"/>
    </source>
</evidence>
<dbReference type="PANTHER" id="PTHR33198:SF20">
    <property type="entry name" value="RETROTRANSPOSON GAG DOMAIN-CONTAINING PROTEIN"/>
    <property type="match status" value="1"/>
</dbReference>
<dbReference type="EMBL" id="CACRXK020011846">
    <property type="protein sequence ID" value="CAB4022182.1"/>
    <property type="molecule type" value="Genomic_DNA"/>
</dbReference>
<dbReference type="OrthoDB" id="10068383at2759"/>
<evidence type="ECO:0000313" key="2">
    <source>
        <dbReference type="EMBL" id="CAB4022182.1"/>
    </source>
</evidence>
<gene>
    <name evidence="2" type="ORF">PACLA_8A061016</name>
</gene>
<feature type="region of interest" description="Disordered" evidence="1">
    <location>
        <begin position="188"/>
        <end position="208"/>
    </location>
</feature>
<accession>A0A7D9KX80</accession>
<dbReference type="PANTHER" id="PTHR33198">
    <property type="entry name" value="ANK_REP_REGION DOMAIN-CONTAINING PROTEIN-RELATED"/>
    <property type="match status" value="1"/>
</dbReference>
<organism evidence="2 3">
    <name type="scientific">Paramuricea clavata</name>
    <name type="common">Red gorgonian</name>
    <name type="synonym">Violescent sea-whip</name>
    <dbReference type="NCBI Taxonomy" id="317549"/>
    <lineage>
        <taxon>Eukaryota</taxon>
        <taxon>Metazoa</taxon>
        <taxon>Cnidaria</taxon>
        <taxon>Anthozoa</taxon>
        <taxon>Octocorallia</taxon>
        <taxon>Malacalcyonacea</taxon>
        <taxon>Plexauridae</taxon>
        <taxon>Paramuricea</taxon>
    </lineage>
</organism>
<comment type="caution">
    <text evidence="2">The sequence shown here is derived from an EMBL/GenBank/DDBJ whole genome shotgun (WGS) entry which is preliminary data.</text>
</comment>
<dbReference type="Proteomes" id="UP001152795">
    <property type="component" value="Unassembled WGS sequence"/>
</dbReference>
<name>A0A7D9KX80_PARCT</name>
<reference evidence="2" key="1">
    <citation type="submission" date="2020-04" db="EMBL/GenBank/DDBJ databases">
        <authorList>
            <person name="Alioto T."/>
            <person name="Alioto T."/>
            <person name="Gomez Garrido J."/>
        </authorList>
    </citation>
    <scope>NUCLEOTIDE SEQUENCE</scope>
    <source>
        <strain evidence="2">A484AB</strain>
    </source>
</reference>